<protein>
    <submittedName>
        <fullName evidence="2">HNH endonuclease</fullName>
    </submittedName>
</protein>
<keyword evidence="2" id="KW-0378">Hydrolase</keyword>
<dbReference type="PANTHER" id="PTHR33877:SF2">
    <property type="entry name" value="OS07G0170200 PROTEIN"/>
    <property type="match status" value="1"/>
</dbReference>
<dbReference type="Pfam" id="PF14279">
    <property type="entry name" value="HNH_5"/>
    <property type="match status" value="1"/>
</dbReference>
<dbReference type="AlphaFoldDB" id="A0A963YYX1"/>
<dbReference type="CDD" id="cd00085">
    <property type="entry name" value="HNHc"/>
    <property type="match status" value="1"/>
</dbReference>
<dbReference type="EMBL" id="JAESVA010000001">
    <property type="protein sequence ID" value="MCB8879414.1"/>
    <property type="molecule type" value="Genomic_DNA"/>
</dbReference>
<evidence type="ECO:0000313" key="3">
    <source>
        <dbReference type="Proteomes" id="UP000721844"/>
    </source>
</evidence>
<dbReference type="InterPro" id="IPR029471">
    <property type="entry name" value="HNH_5"/>
</dbReference>
<accession>A0A963YYX1</accession>
<dbReference type="InterPro" id="IPR052892">
    <property type="entry name" value="NA-targeting_endonuclease"/>
</dbReference>
<reference evidence="2 3" key="1">
    <citation type="journal article" date="2021" name="Microorganisms">
        <title>Acidisoma silvae sp. nov. and Acidisomacellulosilytica sp. nov., Two Acidophilic Bacteria Isolated from Decaying Wood, Hydrolyzing Cellulose and Producing Poly-3-hydroxybutyrate.</title>
        <authorList>
            <person name="Mieszkin S."/>
            <person name="Pouder E."/>
            <person name="Uroz S."/>
            <person name="Simon-Colin C."/>
            <person name="Alain K."/>
        </authorList>
    </citation>
    <scope>NUCLEOTIDE SEQUENCE [LARGE SCALE GENOMIC DNA]</scope>
    <source>
        <strain evidence="2 3">HW T5.17</strain>
    </source>
</reference>
<name>A0A963YYX1_9PROT</name>
<proteinExistence type="predicted"/>
<dbReference type="Proteomes" id="UP000721844">
    <property type="component" value="Unassembled WGS sequence"/>
</dbReference>
<organism evidence="2 3">
    <name type="scientific">Acidisoma cellulosilyticum</name>
    <dbReference type="NCBI Taxonomy" id="2802395"/>
    <lineage>
        <taxon>Bacteria</taxon>
        <taxon>Pseudomonadati</taxon>
        <taxon>Pseudomonadota</taxon>
        <taxon>Alphaproteobacteria</taxon>
        <taxon>Acetobacterales</taxon>
        <taxon>Acidocellaceae</taxon>
        <taxon>Acidisoma</taxon>
    </lineage>
</organism>
<feature type="domain" description="HNH nuclease" evidence="1">
    <location>
        <begin position="62"/>
        <end position="115"/>
    </location>
</feature>
<dbReference type="PANTHER" id="PTHR33877">
    <property type="entry name" value="SLL1193 PROTEIN"/>
    <property type="match status" value="1"/>
</dbReference>
<dbReference type="GO" id="GO:0004519">
    <property type="term" value="F:endonuclease activity"/>
    <property type="evidence" value="ECO:0007669"/>
    <property type="project" value="UniProtKB-KW"/>
</dbReference>
<dbReference type="Gene3D" id="1.10.30.50">
    <property type="match status" value="1"/>
</dbReference>
<dbReference type="InterPro" id="IPR003615">
    <property type="entry name" value="HNH_nuc"/>
</dbReference>
<evidence type="ECO:0000313" key="2">
    <source>
        <dbReference type="EMBL" id="MCB8879414.1"/>
    </source>
</evidence>
<sequence>MQPLSWGPLSVWPWQDALVAVLQDRVSPVINYETEVRSANQSFPIPSVVALKRYHKRKHVAFTRYHVFLRDGFRCQYCGDSLTAKELTFDHVVPRCRGGTTVWHNVVTCCQRDNLFKGSKSLSESGLRLLRSPYEPSPHQIDEFAKRHATRDYLHKTWLDFLYWDADLEA</sequence>
<keyword evidence="2" id="KW-0255">Endonuclease</keyword>
<keyword evidence="3" id="KW-1185">Reference proteome</keyword>
<evidence type="ECO:0000259" key="1">
    <source>
        <dbReference type="SMART" id="SM00507"/>
    </source>
</evidence>
<keyword evidence="2" id="KW-0540">Nuclease</keyword>
<gene>
    <name evidence="2" type="ORF">ACELLULO517_04155</name>
</gene>
<dbReference type="SMART" id="SM00507">
    <property type="entry name" value="HNHc"/>
    <property type="match status" value="1"/>
</dbReference>
<comment type="caution">
    <text evidence="2">The sequence shown here is derived from an EMBL/GenBank/DDBJ whole genome shotgun (WGS) entry which is preliminary data.</text>
</comment>